<organism evidence="2 3">
    <name type="scientific">Leptospira ryugenii</name>
    <dbReference type="NCBI Taxonomy" id="1917863"/>
    <lineage>
        <taxon>Bacteria</taxon>
        <taxon>Pseudomonadati</taxon>
        <taxon>Spirochaetota</taxon>
        <taxon>Spirochaetia</taxon>
        <taxon>Leptospirales</taxon>
        <taxon>Leptospiraceae</taxon>
        <taxon>Leptospira</taxon>
    </lineage>
</organism>
<evidence type="ECO:0008006" key="4">
    <source>
        <dbReference type="Google" id="ProtNLM"/>
    </source>
</evidence>
<accession>A0A2P2E1V8</accession>
<dbReference type="AlphaFoldDB" id="A0A2P2E1V8"/>
<evidence type="ECO:0000256" key="1">
    <source>
        <dbReference type="SAM" id="SignalP"/>
    </source>
</evidence>
<keyword evidence="1" id="KW-0732">Signal</keyword>
<feature type="signal peptide" evidence="1">
    <location>
        <begin position="1"/>
        <end position="21"/>
    </location>
</feature>
<dbReference type="EMBL" id="BFBB01000007">
    <property type="protein sequence ID" value="GBF50885.1"/>
    <property type="molecule type" value="Genomic_DNA"/>
</dbReference>
<sequence length="128" mass="14258">MKHFKLFTVSALLLFIFGNCASSTVGLATSNRPIPNTTYETIKTVDKVFTWYSIDIILIGASTDTPPIDKIYSDLVGTEEADAIVNIRYYNEKAVFGPFLRHRFGIKGDLVRFTNANANTTTTKGKTR</sequence>
<evidence type="ECO:0000313" key="3">
    <source>
        <dbReference type="Proteomes" id="UP000245133"/>
    </source>
</evidence>
<comment type="caution">
    <text evidence="2">The sequence shown here is derived from an EMBL/GenBank/DDBJ whole genome shotgun (WGS) entry which is preliminary data.</text>
</comment>
<name>A0A2P2E1V8_9LEPT</name>
<evidence type="ECO:0000313" key="2">
    <source>
        <dbReference type="EMBL" id="GBF50885.1"/>
    </source>
</evidence>
<keyword evidence="3" id="KW-1185">Reference proteome</keyword>
<reference evidence="2 3" key="1">
    <citation type="submission" date="2018-02" db="EMBL/GenBank/DDBJ databases">
        <title>Novel Leptospira species isolated from soil and water in Japan.</title>
        <authorList>
            <person name="Nakao R."/>
            <person name="Masuzawa T."/>
        </authorList>
    </citation>
    <scope>NUCLEOTIDE SEQUENCE [LARGE SCALE GENOMIC DNA]</scope>
    <source>
        <strain evidence="2 3">YH101</strain>
    </source>
</reference>
<gene>
    <name evidence="2" type="ORF">LPTSP4_24120</name>
</gene>
<dbReference type="RefSeq" id="WP_108976995.1">
    <property type="nucleotide sequence ID" value="NZ_BFBB01000007.1"/>
</dbReference>
<dbReference type="Proteomes" id="UP000245133">
    <property type="component" value="Unassembled WGS sequence"/>
</dbReference>
<feature type="chain" id="PRO_5015111082" description="Lipoprotein" evidence="1">
    <location>
        <begin position="22"/>
        <end position="128"/>
    </location>
</feature>
<proteinExistence type="predicted"/>
<dbReference type="OrthoDB" id="342588at2"/>
<protein>
    <recommendedName>
        <fullName evidence="4">Lipoprotein</fullName>
    </recommendedName>
</protein>
<dbReference type="NCBIfam" id="NF047814">
    <property type="entry name" value="LIC20211_lipo"/>
    <property type="match status" value="1"/>
</dbReference>